<dbReference type="Gene3D" id="1.10.3230.30">
    <property type="entry name" value="Phage gp6-like head-tail connector protein"/>
    <property type="match status" value="1"/>
</dbReference>
<dbReference type="NCBIfam" id="TIGR01560">
    <property type="entry name" value="put_DNA_pack"/>
    <property type="match status" value="1"/>
</dbReference>
<sequence>MEKEELKLYLRVDGSEEDSLITALQMSAEEYLTKEGINKDYTKELYKLAIKLLVVQWYEYRAVVLFENNCMHQLPYNLDAIITQLKKV</sequence>
<keyword evidence="2" id="KW-1185">Reference proteome</keyword>
<evidence type="ECO:0008006" key="3">
    <source>
        <dbReference type="Google" id="ProtNLM"/>
    </source>
</evidence>
<protein>
    <recommendedName>
        <fullName evidence="3">Phage gp6-like head-tail connector protein</fullName>
    </recommendedName>
</protein>
<reference evidence="1 2" key="1">
    <citation type="submission" date="2020-08" db="EMBL/GenBank/DDBJ databases">
        <title>Draft genome sequencing of an Anaerocolumna strain isolated from anoxic soil subjected to BSD treatment.</title>
        <authorList>
            <person name="Uek A."/>
            <person name="Tonouchi A."/>
        </authorList>
    </citation>
    <scope>NUCLEOTIDE SEQUENCE [LARGE SCALE GENOMIC DNA]</scope>
    <source>
        <strain evidence="1 2">CTTW</strain>
    </source>
</reference>
<dbReference type="Pfam" id="PF05135">
    <property type="entry name" value="Phage_connect_1"/>
    <property type="match status" value="1"/>
</dbReference>
<organism evidence="1 2">
    <name type="scientific">Anaerocolumna chitinilytica</name>
    <dbReference type="NCBI Taxonomy" id="1727145"/>
    <lineage>
        <taxon>Bacteria</taxon>
        <taxon>Bacillati</taxon>
        <taxon>Bacillota</taxon>
        <taxon>Clostridia</taxon>
        <taxon>Lachnospirales</taxon>
        <taxon>Lachnospiraceae</taxon>
        <taxon>Anaerocolumna</taxon>
    </lineage>
</organism>
<dbReference type="InterPro" id="IPR006450">
    <property type="entry name" value="Phage_HK97_gp6-like"/>
</dbReference>
<accession>A0A7I8DX58</accession>
<proteinExistence type="predicted"/>
<gene>
    <name evidence="1" type="ORF">bsdcttw_39070</name>
</gene>
<dbReference type="InterPro" id="IPR021146">
    <property type="entry name" value="Phage_gp6-like_head-tail"/>
</dbReference>
<dbReference type="EMBL" id="AP023368">
    <property type="protein sequence ID" value="BCK00867.1"/>
    <property type="molecule type" value="Genomic_DNA"/>
</dbReference>
<dbReference type="RefSeq" id="WP_185256497.1">
    <property type="nucleotide sequence ID" value="NZ_AP023368.1"/>
</dbReference>
<dbReference type="KEGG" id="acht:bsdcttw_39070"/>
<dbReference type="Proteomes" id="UP000515703">
    <property type="component" value="Chromosome"/>
</dbReference>
<reference evidence="1 2" key="2">
    <citation type="submission" date="2020-08" db="EMBL/GenBank/DDBJ databases">
        <authorList>
            <person name="Ueki A."/>
            <person name="Tonouchi A."/>
        </authorList>
    </citation>
    <scope>NUCLEOTIDE SEQUENCE [LARGE SCALE GENOMIC DNA]</scope>
    <source>
        <strain evidence="1 2">CTTW</strain>
    </source>
</reference>
<name>A0A7I8DX58_9FIRM</name>
<dbReference type="CDD" id="cd08054">
    <property type="entry name" value="gp6"/>
    <property type="match status" value="1"/>
</dbReference>
<evidence type="ECO:0000313" key="1">
    <source>
        <dbReference type="EMBL" id="BCK00867.1"/>
    </source>
</evidence>
<evidence type="ECO:0000313" key="2">
    <source>
        <dbReference type="Proteomes" id="UP000515703"/>
    </source>
</evidence>
<dbReference type="AlphaFoldDB" id="A0A7I8DX58"/>